<dbReference type="EMBL" id="KZ348327">
    <property type="protein sequence ID" value="PIO66353.1"/>
    <property type="molecule type" value="Genomic_DNA"/>
</dbReference>
<dbReference type="Proteomes" id="UP000230423">
    <property type="component" value="Unassembled WGS sequence"/>
</dbReference>
<gene>
    <name evidence="1" type="ORF">TELCIR_11935</name>
</gene>
<evidence type="ECO:0000313" key="1">
    <source>
        <dbReference type="EMBL" id="PIO66353.1"/>
    </source>
</evidence>
<sequence length="46" mass="5109">MMLGVAAYASIRDAITTRRQDLGKSDFFEIKAPLTAARIVSYCNDQ</sequence>
<protein>
    <submittedName>
        <fullName evidence="1">Uncharacterized protein</fullName>
    </submittedName>
</protein>
<dbReference type="Gene3D" id="3.30.365.10">
    <property type="entry name" value="Aldehyde oxidase/xanthine dehydrogenase, molybdopterin binding domain"/>
    <property type="match status" value="1"/>
</dbReference>
<name>A0A2G9U817_TELCI</name>
<proteinExistence type="predicted"/>
<keyword evidence="2" id="KW-1185">Reference proteome</keyword>
<reference evidence="1 2" key="1">
    <citation type="submission" date="2015-09" db="EMBL/GenBank/DDBJ databases">
        <title>Draft genome of the parasitic nematode Teladorsagia circumcincta isolate WARC Sus (inbred).</title>
        <authorList>
            <person name="Mitreva M."/>
        </authorList>
    </citation>
    <scope>NUCLEOTIDE SEQUENCE [LARGE SCALE GENOMIC DNA]</scope>
    <source>
        <strain evidence="1 2">S</strain>
    </source>
</reference>
<dbReference type="AlphaFoldDB" id="A0A2G9U817"/>
<accession>A0A2G9U817</accession>
<organism evidence="1 2">
    <name type="scientific">Teladorsagia circumcincta</name>
    <name type="common">Brown stomach worm</name>
    <name type="synonym">Ostertagia circumcincta</name>
    <dbReference type="NCBI Taxonomy" id="45464"/>
    <lineage>
        <taxon>Eukaryota</taxon>
        <taxon>Metazoa</taxon>
        <taxon>Ecdysozoa</taxon>
        <taxon>Nematoda</taxon>
        <taxon>Chromadorea</taxon>
        <taxon>Rhabditida</taxon>
        <taxon>Rhabditina</taxon>
        <taxon>Rhabditomorpha</taxon>
        <taxon>Strongyloidea</taxon>
        <taxon>Trichostrongylidae</taxon>
        <taxon>Teladorsagia</taxon>
    </lineage>
</organism>
<evidence type="ECO:0000313" key="2">
    <source>
        <dbReference type="Proteomes" id="UP000230423"/>
    </source>
</evidence>